<dbReference type="OrthoDB" id="1404170at2"/>
<dbReference type="Pfam" id="PF07501">
    <property type="entry name" value="G5"/>
    <property type="match status" value="1"/>
</dbReference>
<dbReference type="Pfam" id="PF06737">
    <property type="entry name" value="Transglycosylas"/>
    <property type="match status" value="1"/>
</dbReference>
<protein>
    <submittedName>
        <fullName evidence="5">Resuscitation-promoting factor</fullName>
    </submittedName>
</protein>
<keyword evidence="3" id="KW-0378">Hydrolase</keyword>
<sequence length="339" mass="35925">MGVAMHKTVTLNVDGNLEHVSTMSMSVDSVLRSQGYAPATGDLVLPAGNSKLHNGQVVTLKRMKSVTLDVDGKPKTVRTTASTVPELLAQSNLGDSATDSHFPTLPTNGAVVDVTLPKKVKLTDGTVTWSPDVAAKTVADVLEATGKPLAPTDKVWPAASTPVKANMAIRVTRIRVSETSRVEAVAPPQIQKKDPNLIKDRKVVVSPGKPGQARVTYEVTTINGKEVKRKKLESQTTTEPVAATVRVGTKPGAPYVPPGSVWDALAQCESTGNWAINNGNGFYGGIQFDAGTWLRWGGGKYAPRADLATREEQIDIAKKTLAAQGWGAWPACSSSLGLR</sequence>
<dbReference type="SMART" id="SM01208">
    <property type="entry name" value="G5"/>
    <property type="match status" value="1"/>
</dbReference>
<dbReference type="InterPro" id="IPR023346">
    <property type="entry name" value="Lysozyme-like_dom_sf"/>
</dbReference>
<organism evidence="5 6">
    <name type="scientific">Gordonia effusa NBRC 100432</name>
    <dbReference type="NCBI Taxonomy" id="1077974"/>
    <lineage>
        <taxon>Bacteria</taxon>
        <taxon>Bacillati</taxon>
        <taxon>Actinomycetota</taxon>
        <taxon>Actinomycetes</taxon>
        <taxon>Mycobacteriales</taxon>
        <taxon>Gordoniaceae</taxon>
        <taxon>Gordonia</taxon>
    </lineage>
</organism>
<evidence type="ECO:0000313" key="6">
    <source>
        <dbReference type="Proteomes" id="UP000035034"/>
    </source>
</evidence>
<dbReference type="EMBL" id="BAEH01000006">
    <property type="protein sequence ID" value="GAB16552.1"/>
    <property type="molecule type" value="Genomic_DNA"/>
</dbReference>
<gene>
    <name evidence="5" type="primary">rpf</name>
    <name evidence="5" type="ORF">GOEFS_006_00050</name>
</gene>
<evidence type="ECO:0000256" key="2">
    <source>
        <dbReference type="ARBA" id="ARBA00022729"/>
    </source>
</evidence>
<comment type="similarity">
    <text evidence="1">Belongs to the transglycosylase family. Rpf subfamily.</text>
</comment>
<dbReference type="Proteomes" id="UP000035034">
    <property type="component" value="Unassembled WGS sequence"/>
</dbReference>
<keyword evidence="6" id="KW-1185">Reference proteome</keyword>
<reference evidence="5 6" key="1">
    <citation type="submission" date="2011-12" db="EMBL/GenBank/DDBJ databases">
        <title>Whole genome shotgun sequence of Gordonia effusa NBRC 100432.</title>
        <authorList>
            <person name="Yoshida I."/>
            <person name="Takarada H."/>
            <person name="Hosoyama A."/>
            <person name="Tsuchikane K."/>
            <person name="Katsumata H."/>
            <person name="Yamazaki S."/>
            <person name="Fujita N."/>
        </authorList>
    </citation>
    <scope>NUCLEOTIDE SEQUENCE [LARGE SCALE GENOMIC DNA]</scope>
    <source>
        <strain evidence="5 6">NBRC 100432</strain>
    </source>
</reference>
<dbReference type="InterPro" id="IPR011098">
    <property type="entry name" value="G5_dom"/>
</dbReference>
<dbReference type="Gene3D" id="1.10.530.10">
    <property type="match status" value="1"/>
</dbReference>
<name>H0QUQ1_9ACTN</name>
<dbReference type="Pfam" id="PF03990">
    <property type="entry name" value="DUF348"/>
    <property type="match status" value="3"/>
</dbReference>
<dbReference type="InterPro" id="IPR010618">
    <property type="entry name" value="RPF"/>
</dbReference>
<dbReference type="Gene3D" id="2.20.230.10">
    <property type="entry name" value="Resuscitation-promoting factor rpfb"/>
    <property type="match status" value="1"/>
</dbReference>
<evidence type="ECO:0000256" key="3">
    <source>
        <dbReference type="ARBA" id="ARBA00022801"/>
    </source>
</evidence>
<dbReference type="AlphaFoldDB" id="H0QUQ1"/>
<evidence type="ECO:0000313" key="5">
    <source>
        <dbReference type="EMBL" id="GAB16552.1"/>
    </source>
</evidence>
<dbReference type="GO" id="GO:0016787">
    <property type="term" value="F:hydrolase activity"/>
    <property type="evidence" value="ECO:0007669"/>
    <property type="project" value="UniProtKB-KW"/>
</dbReference>
<dbReference type="InterPro" id="IPR007137">
    <property type="entry name" value="DUF348"/>
</dbReference>
<evidence type="ECO:0000259" key="4">
    <source>
        <dbReference type="PROSITE" id="PS51109"/>
    </source>
</evidence>
<dbReference type="CDD" id="cd13925">
    <property type="entry name" value="RPF"/>
    <property type="match status" value="1"/>
</dbReference>
<proteinExistence type="inferred from homology"/>
<comment type="caution">
    <text evidence="5">The sequence shown here is derived from an EMBL/GenBank/DDBJ whole genome shotgun (WGS) entry which is preliminary data.</text>
</comment>
<dbReference type="SUPFAM" id="SSF53955">
    <property type="entry name" value="Lysozyme-like"/>
    <property type="match status" value="1"/>
</dbReference>
<dbReference type="PROSITE" id="PS51109">
    <property type="entry name" value="G5"/>
    <property type="match status" value="1"/>
</dbReference>
<accession>H0QUQ1</accession>
<feature type="domain" description="G5" evidence="4">
    <location>
        <begin position="171"/>
        <end position="251"/>
    </location>
</feature>
<dbReference type="STRING" id="1077974.GOEFS_006_00050"/>
<keyword evidence="2" id="KW-0732">Signal</keyword>
<dbReference type="eggNOG" id="COG3583">
    <property type="taxonomic scope" value="Bacteria"/>
</dbReference>
<evidence type="ECO:0000256" key="1">
    <source>
        <dbReference type="ARBA" id="ARBA00010830"/>
    </source>
</evidence>